<dbReference type="InterPro" id="IPR043502">
    <property type="entry name" value="DNA/RNA_pol_sf"/>
</dbReference>
<dbReference type="GeneTree" id="ENSGT00940000165023"/>
<dbReference type="PANTHER" id="PTHR31635">
    <property type="entry name" value="REVERSE TRANSCRIPTASE DOMAIN-CONTAINING PROTEIN-RELATED"/>
    <property type="match status" value="1"/>
</dbReference>
<dbReference type="CDD" id="cd01650">
    <property type="entry name" value="RT_nLTR_like"/>
    <property type="match status" value="1"/>
</dbReference>
<proteinExistence type="predicted"/>
<dbReference type="SUPFAM" id="SSF56672">
    <property type="entry name" value="DNA/RNA polymerases"/>
    <property type="match status" value="1"/>
</dbReference>
<evidence type="ECO:0000259" key="1">
    <source>
        <dbReference type="PROSITE" id="PS50878"/>
    </source>
</evidence>
<dbReference type="InterPro" id="IPR000477">
    <property type="entry name" value="RT_dom"/>
</dbReference>
<reference evidence="2" key="2">
    <citation type="submission" date="2021-03" db="UniProtKB">
        <authorList>
            <consortium name="Ensembl"/>
        </authorList>
    </citation>
    <scope>IDENTIFICATION</scope>
</reference>
<dbReference type="SUPFAM" id="SSF56219">
    <property type="entry name" value="DNase I-like"/>
    <property type="match status" value="1"/>
</dbReference>
<dbReference type="InParanoid" id="A0A803K396"/>
<accession>A0A803K396</accession>
<dbReference type="Gene3D" id="3.60.10.10">
    <property type="entry name" value="Endonuclease/exonuclease/phosphatase"/>
    <property type="match status" value="1"/>
</dbReference>
<name>A0A803K396_XENTR</name>
<dbReference type="PROSITE" id="PS50878">
    <property type="entry name" value="RT_POL"/>
    <property type="match status" value="1"/>
</dbReference>
<sequence>MSNKNKQLLNTLKICSINSNGLNSPWKRKALIQELKAKKVHIALIQETHYKTNHIPKWYDKQYSIMIHSTPQPTKVRGVAIILATNLPFLIEATEIDLQGNYVFIKGTLYSKKYTIASLYLPNNEQNQTMARIQEALQLFTEGTSIVGGDMNTPLQPKLDCSLGTSSLPHKQINRLKQQLHALQAIDTWRTLHPQEKDYTHYSHSHNLYSRIDYIFLSHNSLDNLSSASIGTASWTDHAPVYVDLLLTIKNGKHNLWKINDSLLRNSEILDRIVKATKEYFKTNANTASNAIIEWEAYKCFIRGILIQEGTKLKKTKGEKKLKLIAKIQQLETSHKRSQDPQILTELTRTRVELKSLIQTQTERATFIMKKRFYDHGNKCSKLLARMLKTKESKNHIFKMKQPNGQITSSPKDIQKIITEYYRQLYQINQDTNIAHKTTATQYIEYLNSSDMNKGDQEWIQTLEQDISNTELEQAIKNASSGKCPGPDGFSMLFFKTLKPYIITALTKAFNEIKHGHLWSLTSLEAHISLIPKKGKDPASPSSYRPISLINNDIKLLANILSTRLKPGLSQIIHTDQAGFLPRRETRDNLNKLLNIIISAEHTNTPLFLLSTDAEKAFDRVRWDFMFHCLRYIGLGPNILKWITSLYSNPTARLKINNSLSDYISLKNGTRQGCPLSPLLFVLSLEPFLSHIRQNPDINGVTINNTQYKVCAYADDLLFTLTQPLISLPNLLKEINKYNQLSDFKINNDKSSALNISLPTTTETLLTEKFPFQWSKDKLTYLGIILTGKYKDWVRINYSTIIQEIKHDLNTWTNKTLSWFGRINTLKMNILPRLLYIFQSLPMKPPIEFFPTLNKLVTKFVWNNKAPRIRRSTLQRTRLNGGTGLPNFQIYHQACVLQRLTDWTFYNHSKAWITIEQTYTTQPLKFLPWLSPDKRVILPDKHPLLIYALNIWDSLKYRHNLMSSKSLLTPLIHNPDFPPGLQKGYLAKWKHGTISQIFQMCPKGILPGWDQVKRTFALTASDFLTYQQLRSFISPILKGNTGDQIYTGFEDLCRQQHPPLHSISMIYQILLTQTAMPLSSLLHFIKWGKILNKTFTEQELEDITTKSITRQRSCRILENNYKILTNWYNTPVKLSKIFPGVSDLCWRCEQSHGTMLHIFWECTEIQKYWNEIIDICNNKLQMNLEKDPALILLHHNNLSTLHYKKSLTQFALNAAKIIIPRKWKTKALPTLTEWISEMEDIRKFEELHAETYDSRREHWTVWHPWTTLMDNLYNQEGLNLQIK</sequence>
<dbReference type="InterPro" id="IPR005135">
    <property type="entry name" value="Endo/exonuclease/phosphatase"/>
</dbReference>
<dbReference type="Ensembl" id="ENSXETT00000111282">
    <property type="protein sequence ID" value="ENSXETP00000114800"/>
    <property type="gene ID" value="ENSXETG00000047595"/>
</dbReference>
<dbReference type="Pfam" id="PF03372">
    <property type="entry name" value="Exo_endo_phos"/>
    <property type="match status" value="1"/>
</dbReference>
<feature type="domain" description="Reverse transcriptase" evidence="1">
    <location>
        <begin position="512"/>
        <end position="786"/>
    </location>
</feature>
<protein>
    <recommendedName>
        <fullName evidence="1">Reverse transcriptase domain-containing protein</fullName>
    </recommendedName>
</protein>
<dbReference type="Pfam" id="PF00078">
    <property type="entry name" value="RVT_1"/>
    <property type="match status" value="1"/>
</dbReference>
<dbReference type="InterPro" id="IPR036691">
    <property type="entry name" value="Endo/exonu/phosph_ase_sf"/>
</dbReference>
<evidence type="ECO:0000313" key="2">
    <source>
        <dbReference type="Ensembl" id="ENSXETP00000114800"/>
    </source>
</evidence>
<reference evidence="2" key="1">
    <citation type="journal article" date="2010" name="Science">
        <title>The genome of the Western clawed frog Xenopus tropicalis.</title>
        <authorList>
            <person name="Hellsten U."/>
            <person name="Harland R.M."/>
            <person name="Gilchrist M.J."/>
            <person name="Hendrix D."/>
            <person name="Jurka J."/>
            <person name="Kapitonov V."/>
            <person name="Ovcharenko I."/>
            <person name="Putnam N.H."/>
            <person name="Shu S."/>
            <person name="Taher L."/>
            <person name="Blitz I.L."/>
            <person name="Blumberg B."/>
            <person name="Dichmann D.S."/>
            <person name="Dubchak I."/>
            <person name="Amaya E."/>
            <person name="Detter J.C."/>
            <person name="Fletcher R."/>
            <person name="Gerhard D.S."/>
            <person name="Goodstein D."/>
            <person name="Graves T."/>
            <person name="Grigoriev I.V."/>
            <person name="Grimwood J."/>
            <person name="Kawashima T."/>
            <person name="Lindquist E."/>
            <person name="Lucas S.M."/>
            <person name="Mead P.E."/>
            <person name="Mitros T."/>
            <person name="Ogino H."/>
            <person name="Ohta Y."/>
            <person name="Poliakov A.V."/>
            <person name="Pollet N."/>
            <person name="Robert J."/>
            <person name="Salamov A."/>
            <person name="Sater A.K."/>
            <person name="Schmutz J."/>
            <person name="Terry A."/>
            <person name="Vize P.D."/>
            <person name="Warren W.C."/>
            <person name="Wells D."/>
            <person name="Wills A."/>
            <person name="Wilson R.K."/>
            <person name="Zimmerman L.B."/>
            <person name="Zorn A.M."/>
            <person name="Grainger R."/>
            <person name="Grammer T."/>
            <person name="Khokha M.K."/>
            <person name="Richardson P.M."/>
            <person name="Rokhsar D.S."/>
        </authorList>
    </citation>
    <scope>NUCLEOTIDE SEQUENCE [LARGE SCALE GENOMIC DNA]</scope>
    <source>
        <strain evidence="2">Nigerian</strain>
    </source>
</reference>
<dbReference type="PANTHER" id="PTHR31635:SF196">
    <property type="entry name" value="REVERSE TRANSCRIPTASE DOMAIN-CONTAINING PROTEIN-RELATED"/>
    <property type="match status" value="1"/>
</dbReference>
<dbReference type="CDD" id="cd09076">
    <property type="entry name" value="L1-EN"/>
    <property type="match status" value="1"/>
</dbReference>
<organism evidence="2">
    <name type="scientific">Xenopus tropicalis</name>
    <name type="common">Western clawed frog</name>
    <name type="synonym">Silurana tropicalis</name>
    <dbReference type="NCBI Taxonomy" id="8364"/>
    <lineage>
        <taxon>Eukaryota</taxon>
        <taxon>Metazoa</taxon>
        <taxon>Chordata</taxon>
        <taxon>Craniata</taxon>
        <taxon>Vertebrata</taxon>
        <taxon>Euteleostomi</taxon>
        <taxon>Amphibia</taxon>
        <taxon>Batrachia</taxon>
        <taxon>Anura</taxon>
        <taxon>Pipoidea</taxon>
        <taxon>Pipidae</taxon>
        <taxon>Xenopodinae</taxon>
        <taxon>Xenopus</taxon>
        <taxon>Silurana</taxon>
    </lineage>
</organism>
<dbReference type="GO" id="GO:0003824">
    <property type="term" value="F:catalytic activity"/>
    <property type="evidence" value="ECO:0007669"/>
    <property type="project" value="InterPro"/>
</dbReference>